<dbReference type="OMA" id="KTMHYST"/>
<evidence type="ECO:0000313" key="2">
    <source>
        <dbReference type="EMBL" id="ABA94838.1"/>
    </source>
</evidence>
<reference evidence="2" key="3">
    <citation type="submission" date="2005-04" db="EMBL/GenBank/DDBJ databases">
        <authorList>
            <person name="Buell C.R."/>
            <person name="Wing R.A."/>
            <person name="McCombie W.A."/>
            <person name="Ouyang S."/>
        </authorList>
    </citation>
    <scope>NUCLEOTIDE SEQUENCE</scope>
</reference>
<dbReference type="PANTHER" id="PTHR35166">
    <property type="entry name" value="OS05G0193700 PROTEIN-RELATED"/>
    <property type="match status" value="1"/>
</dbReference>
<reference evidence="3 4" key="6">
    <citation type="journal article" date="2013" name="Rice">
        <title>Improvement of the Oryza sativa Nipponbare reference genome using next generation sequence and optical map data.</title>
        <authorList>
            <person name="Kawahara Y."/>
            <person name="de la Bastide M."/>
            <person name="Hamilton J.P."/>
            <person name="Kanamori H."/>
            <person name="McCombie W.R."/>
            <person name="Ouyang S."/>
            <person name="Schwartz D.C."/>
            <person name="Tanaka T."/>
            <person name="Wu J."/>
            <person name="Zhou S."/>
            <person name="Childs K.L."/>
            <person name="Davidson R.M."/>
            <person name="Lin H."/>
            <person name="Quesada-Ocampo L."/>
            <person name="Vaillancourt B."/>
            <person name="Sakai H."/>
            <person name="Lee S.S."/>
            <person name="Kim J."/>
            <person name="Numa H."/>
            <person name="Itoh T."/>
            <person name="Buell C.R."/>
            <person name="Matsumoto T."/>
        </authorList>
    </citation>
    <scope>NUCLEOTIDE SEQUENCE [LARGE SCALE GENOMIC DNA]</scope>
    <source>
        <strain evidence="4">cv. Nipponbare</strain>
    </source>
</reference>
<sequence length="202" mass="22969">MATADDAKVTRRKVRMVKAVVYEVEAAATAGEGDTPVAEGKVRLSQESVDAILAEETKPYPNMEYFRSLKDNPAVPPELYEKTMRAVRFAARSHDKVQQGILRRQAWIRSELEEKGFVDVDQDKAATFTAVHWKEELMTDDEEDDDDDDEDESEEDDEFDEKEDDSDNEDDEESSDDEEETSEDDEETSEDEGHSDDDEATV</sequence>
<dbReference type="SMR" id="Q2R109"/>
<reference evidence="3" key="7">
    <citation type="submission" date="2015-10" db="EMBL/GenBank/DDBJ databases">
        <authorList>
            <person name="Sakai H."/>
            <person name="Kawahara Y."/>
            <person name="Matsumoto T."/>
            <person name="Buell C.R."/>
            <person name="Itoh T."/>
        </authorList>
    </citation>
    <scope>NUCLEOTIDE SEQUENCE</scope>
</reference>
<reference evidence="3" key="5">
    <citation type="journal article" date="2013" name="Plant Cell Physiol.">
        <title>Rice Annotation Project Database (RAP-DB): an integrative and interactive database for rice genomics.</title>
        <authorList>
            <person name="Sakai H."/>
            <person name="Lee S.S."/>
            <person name="Tanaka T."/>
            <person name="Numa H."/>
            <person name="Kim J."/>
            <person name="Kawahara Y."/>
            <person name="Wakimoto H."/>
            <person name="Yang C.C."/>
            <person name="Iwamoto M."/>
            <person name="Abe T."/>
            <person name="Yamada Y."/>
            <person name="Muto A."/>
            <person name="Inokuchi H."/>
            <person name="Ikemura T."/>
            <person name="Matsumoto T."/>
            <person name="Sasaki T."/>
            <person name="Itoh T."/>
        </authorList>
    </citation>
    <scope>NUCLEOTIDE SEQUENCE</scope>
</reference>
<name>Q2R109_ORYSJ</name>
<reference evidence="2" key="1">
    <citation type="journal article" date="2005" name="BMC Biol.">
        <title>The sequence of rice chromosomes 11 and 12, rich in disease resistance genes and recent gene duplications.</title>
        <authorList>
            <consortium name="The rice chromosomes 11 and 12 sequencing consortia"/>
        </authorList>
    </citation>
    <scope>NUCLEOTIDE SEQUENCE [LARGE SCALE GENOMIC DNA]</scope>
</reference>
<keyword evidence="4" id="KW-1185">Reference proteome</keyword>
<feature type="region of interest" description="Disordered" evidence="1">
    <location>
        <begin position="132"/>
        <end position="202"/>
    </location>
</feature>
<feature type="compositionally biased region" description="Acidic residues" evidence="1">
    <location>
        <begin position="138"/>
        <end position="202"/>
    </location>
</feature>
<gene>
    <name evidence="2" type="ordered locus">LOC_Os11g40740</name>
    <name evidence="3" type="ordered locus">Os11g0623200</name>
    <name evidence="3" type="ORF">OSNPB_110623200</name>
</gene>
<dbReference type="HOGENOM" id="CLU_108218_0_0_1"/>
<reference evidence="2" key="4">
    <citation type="submission" date="2006-01" db="EMBL/GenBank/DDBJ databases">
        <authorList>
            <person name="Buell R."/>
        </authorList>
    </citation>
    <scope>NUCLEOTIDE SEQUENCE</scope>
</reference>
<dbReference type="STRING" id="39947.Q2R109"/>
<accession>Q2R109</accession>
<evidence type="ECO:0000256" key="1">
    <source>
        <dbReference type="SAM" id="MobiDB-lite"/>
    </source>
</evidence>
<dbReference type="FunCoup" id="Q2R109">
    <property type="interactions" value="182"/>
</dbReference>
<dbReference type="InParanoid" id="Q2R109"/>
<evidence type="ECO:0000313" key="4">
    <source>
        <dbReference type="Proteomes" id="UP000059680"/>
    </source>
</evidence>
<dbReference type="KEGG" id="osa:107276846"/>
<dbReference type="Gramene" id="Os11t0623200-00">
    <property type="protein sequence ID" value="Os11t0623200-00"/>
    <property type="gene ID" value="Os11g0623200"/>
</dbReference>
<dbReference type="EMBL" id="AP014967">
    <property type="protein sequence ID" value="BAT14916.1"/>
    <property type="molecule type" value="Genomic_DNA"/>
</dbReference>
<dbReference type="PaxDb" id="39947-Q2R109"/>
<dbReference type="AlphaFoldDB" id="Q2R109"/>
<evidence type="ECO:0000313" key="3">
    <source>
        <dbReference type="EMBL" id="BAT14916.1"/>
    </source>
</evidence>
<dbReference type="EMBL" id="DP000010">
    <property type="protein sequence ID" value="ABA94838.1"/>
    <property type="molecule type" value="Genomic_DNA"/>
</dbReference>
<reference evidence="4" key="2">
    <citation type="journal article" date="2005" name="Nature">
        <title>The map-based sequence of the rice genome.</title>
        <authorList>
            <consortium name="International rice genome sequencing project (IRGSP)"/>
            <person name="Matsumoto T."/>
            <person name="Wu J."/>
            <person name="Kanamori H."/>
            <person name="Katayose Y."/>
            <person name="Fujisawa M."/>
            <person name="Namiki N."/>
            <person name="Mizuno H."/>
            <person name="Yamamoto K."/>
            <person name="Antonio B.A."/>
            <person name="Baba T."/>
            <person name="Sakata K."/>
            <person name="Nagamura Y."/>
            <person name="Aoki H."/>
            <person name="Arikawa K."/>
            <person name="Arita K."/>
            <person name="Bito T."/>
            <person name="Chiden Y."/>
            <person name="Fujitsuka N."/>
            <person name="Fukunaka R."/>
            <person name="Hamada M."/>
            <person name="Harada C."/>
            <person name="Hayashi A."/>
            <person name="Hijishita S."/>
            <person name="Honda M."/>
            <person name="Hosokawa S."/>
            <person name="Ichikawa Y."/>
            <person name="Idonuma A."/>
            <person name="Iijima M."/>
            <person name="Ikeda M."/>
            <person name="Ikeno M."/>
            <person name="Ito K."/>
            <person name="Ito S."/>
            <person name="Ito T."/>
            <person name="Ito Y."/>
            <person name="Ito Y."/>
            <person name="Iwabuchi A."/>
            <person name="Kamiya K."/>
            <person name="Karasawa W."/>
            <person name="Kurita K."/>
            <person name="Katagiri S."/>
            <person name="Kikuta A."/>
            <person name="Kobayashi H."/>
            <person name="Kobayashi N."/>
            <person name="Machita K."/>
            <person name="Maehara T."/>
            <person name="Masukawa M."/>
            <person name="Mizubayashi T."/>
            <person name="Mukai Y."/>
            <person name="Nagasaki H."/>
            <person name="Nagata Y."/>
            <person name="Naito S."/>
            <person name="Nakashima M."/>
            <person name="Nakama Y."/>
            <person name="Nakamichi Y."/>
            <person name="Nakamura M."/>
            <person name="Meguro A."/>
            <person name="Negishi M."/>
            <person name="Ohta I."/>
            <person name="Ohta T."/>
            <person name="Okamoto M."/>
            <person name="Ono N."/>
            <person name="Saji S."/>
            <person name="Sakaguchi M."/>
            <person name="Sakai K."/>
            <person name="Shibata M."/>
            <person name="Shimokawa T."/>
            <person name="Song J."/>
            <person name="Takazaki Y."/>
            <person name="Terasawa K."/>
            <person name="Tsugane M."/>
            <person name="Tsuji K."/>
            <person name="Ueda S."/>
            <person name="Waki K."/>
            <person name="Yamagata H."/>
            <person name="Yamamoto M."/>
            <person name="Yamamoto S."/>
            <person name="Yamane H."/>
            <person name="Yoshiki S."/>
            <person name="Yoshihara R."/>
            <person name="Yukawa K."/>
            <person name="Zhong H."/>
            <person name="Yano M."/>
            <person name="Yuan Q."/>
            <person name="Ouyang S."/>
            <person name="Liu J."/>
            <person name="Jones K.M."/>
            <person name="Gansberger K."/>
            <person name="Moffat K."/>
            <person name="Hill J."/>
            <person name="Bera J."/>
            <person name="Fadrosh D."/>
            <person name="Jin S."/>
            <person name="Johri S."/>
            <person name="Kim M."/>
            <person name="Overton L."/>
            <person name="Reardon M."/>
            <person name="Tsitrin T."/>
            <person name="Vuong H."/>
            <person name="Weaver B."/>
            <person name="Ciecko A."/>
            <person name="Tallon L."/>
            <person name="Jackson J."/>
            <person name="Pai G."/>
            <person name="Aken S.V."/>
            <person name="Utterback T."/>
            <person name="Reidmuller S."/>
            <person name="Feldblyum T."/>
            <person name="Hsiao J."/>
            <person name="Zismann V."/>
            <person name="Iobst S."/>
            <person name="de Vazeille A.R."/>
            <person name="Buell C.R."/>
            <person name="Ying K."/>
            <person name="Li Y."/>
            <person name="Lu T."/>
            <person name="Huang Y."/>
            <person name="Zhao Q."/>
            <person name="Feng Q."/>
            <person name="Zhang L."/>
            <person name="Zhu J."/>
            <person name="Weng Q."/>
            <person name="Mu J."/>
            <person name="Lu Y."/>
            <person name="Fan D."/>
            <person name="Liu Y."/>
            <person name="Guan J."/>
            <person name="Zhang Y."/>
            <person name="Yu S."/>
            <person name="Liu X."/>
            <person name="Zhang Y."/>
            <person name="Hong G."/>
            <person name="Han B."/>
            <person name="Choisne N."/>
            <person name="Demange N."/>
            <person name="Orjeda G."/>
            <person name="Samain S."/>
            <person name="Cattolico L."/>
            <person name="Pelletier E."/>
            <person name="Couloux A."/>
            <person name="Segurens B."/>
            <person name="Wincker P."/>
            <person name="D'Hont A."/>
            <person name="Scarpelli C."/>
            <person name="Weissenbach J."/>
            <person name="Salanoubat M."/>
            <person name="Quetier F."/>
            <person name="Yu Y."/>
            <person name="Kim H.R."/>
            <person name="Rambo T."/>
            <person name="Currie J."/>
            <person name="Collura K."/>
            <person name="Luo M."/>
            <person name="Yang T."/>
            <person name="Ammiraju J.S.S."/>
            <person name="Engler F."/>
            <person name="Soderlund C."/>
            <person name="Wing R.A."/>
            <person name="Palmer L.E."/>
            <person name="de la Bastide M."/>
            <person name="Spiegel L."/>
            <person name="Nascimento L."/>
            <person name="Zutavern T."/>
            <person name="O'Shaughnessy A."/>
            <person name="Dike S."/>
            <person name="Dedhia N."/>
            <person name="Preston R."/>
            <person name="Balija V."/>
            <person name="McCombie W.R."/>
            <person name="Chow T."/>
            <person name="Chen H."/>
            <person name="Chung M."/>
            <person name="Chen C."/>
            <person name="Shaw J."/>
            <person name="Wu H."/>
            <person name="Hsiao K."/>
            <person name="Chao Y."/>
            <person name="Chu M."/>
            <person name="Cheng C."/>
            <person name="Hour A."/>
            <person name="Lee P."/>
            <person name="Lin S."/>
            <person name="Lin Y."/>
            <person name="Liou J."/>
            <person name="Liu S."/>
            <person name="Hsing Y."/>
            <person name="Raghuvanshi S."/>
            <person name="Mohanty A."/>
            <person name="Bharti A.K."/>
            <person name="Gaur A."/>
            <person name="Gupta V."/>
            <person name="Kumar D."/>
            <person name="Ravi V."/>
            <person name="Vij S."/>
            <person name="Kapur A."/>
            <person name="Khurana P."/>
            <person name="Khurana P."/>
            <person name="Khurana J.P."/>
            <person name="Tyagi A.K."/>
            <person name="Gaikwad K."/>
            <person name="Singh A."/>
            <person name="Dalal V."/>
            <person name="Srivastava S."/>
            <person name="Dixit A."/>
            <person name="Pal A.K."/>
            <person name="Ghazi I.A."/>
            <person name="Yadav M."/>
            <person name="Pandit A."/>
            <person name="Bhargava A."/>
            <person name="Sureshbabu K."/>
            <person name="Batra K."/>
            <person name="Sharma T.R."/>
            <person name="Mohapatra T."/>
            <person name="Singh N.K."/>
            <person name="Messing J."/>
            <person name="Nelson A.B."/>
            <person name="Fuks G."/>
            <person name="Kavchok S."/>
            <person name="Keizer G."/>
            <person name="Linton E."/>
            <person name="Llaca V."/>
            <person name="Song R."/>
            <person name="Tanyolac B."/>
            <person name="Young S."/>
            <person name="Ho-Il K."/>
            <person name="Hahn J.H."/>
            <person name="Sangsakoo G."/>
            <person name="Vanavichit A."/>
            <person name="de Mattos Luiz.A.T."/>
            <person name="Zimmer P.D."/>
            <person name="Malone G."/>
            <person name="Dellagostin O."/>
            <person name="de Oliveira A.C."/>
            <person name="Bevan M."/>
            <person name="Bancroft I."/>
            <person name="Minx P."/>
            <person name="Cordum H."/>
            <person name="Wilson R."/>
            <person name="Cheng Z."/>
            <person name="Jin W."/>
            <person name="Jiang J."/>
            <person name="Leong S.A."/>
            <person name="Iwama H."/>
            <person name="Gojobori T."/>
            <person name="Itoh T."/>
            <person name="Niimura Y."/>
            <person name="Fujii Y."/>
            <person name="Habara T."/>
            <person name="Sakai H."/>
            <person name="Sato Y."/>
            <person name="Wilson G."/>
            <person name="Kumar K."/>
            <person name="McCouch S."/>
            <person name="Juretic N."/>
            <person name="Hoen D."/>
            <person name="Wright S."/>
            <person name="Bruskiewich R."/>
            <person name="Bureau T."/>
            <person name="Miyao A."/>
            <person name="Hirochika H."/>
            <person name="Nishikawa T."/>
            <person name="Kadowaki K."/>
            <person name="Sugiura M."/>
            <person name="Burr B."/>
            <person name="Sasaki T."/>
        </authorList>
    </citation>
    <scope>NUCLEOTIDE SEQUENCE [LARGE SCALE GENOMIC DNA]</scope>
    <source>
        <strain evidence="4">cv. Nipponbare</strain>
    </source>
</reference>
<dbReference type="PANTHER" id="PTHR35166:SF15">
    <property type="entry name" value="OS05G0193700 PROTEIN"/>
    <property type="match status" value="1"/>
</dbReference>
<dbReference type="OrthoDB" id="687234at2759"/>
<organism evidence="2">
    <name type="scientific">Oryza sativa subsp. japonica</name>
    <name type="common">Rice</name>
    <dbReference type="NCBI Taxonomy" id="39947"/>
    <lineage>
        <taxon>Eukaryota</taxon>
        <taxon>Viridiplantae</taxon>
        <taxon>Streptophyta</taxon>
        <taxon>Embryophyta</taxon>
        <taxon>Tracheophyta</taxon>
        <taxon>Spermatophyta</taxon>
        <taxon>Magnoliopsida</taxon>
        <taxon>Liliopsida</taxon>
        <taxon>Poales</taxon>
        <taxon>Poaceae</taxon>
        <taxon>BOP clade</taxon>
        <taxon>Oryzoideae</taxon>
        <taxon>Oryzeae</taxon>
        <taxon>Oryzinae</taxon>
        <taxon>Oryza</taxon>
        <taxon>Oryza sativa</taxon>
    </lineage>
</organism>
<proteinExistence type="predicted"/>
<protein>
    <submittedName>
        <fullName evidence="2">Expressed protein</fullName>
    </submittedName>
    <submittedName>
        <fullName evidence="3">Os11g0623200 protein</fullName>
    </submittedName>
</protein>
<dbReference type="Proteomes" id="UP000059680">
    <property type="component" value="Chromosome 11"/>
</dbReference>